<name>A0A162WCU0_DIDRA</name>
<keyword evidence="3" id="KW-1185">Reference proteome</keyword>
<comment type="caution">
    <text evidence="2">The sequence shown here is derived from an EMBL/GenBank/DDBJ whole genome shotgun (WGS) entry which is preliminary data.</text>
</comment>
<dbReference type="AlphaFoldDB" id="A0A162WCU0"/>
<feature type="coiled-coil region" evidence="1">
    <location>
        <begin position="68"/>
        <end position="95"/>
    </location>
</feature>
<proteinExistence type="predicted"/>
<evidence type="ECO:0000313" key="2">
    <source>
        <dbReference type="EMBL" id="KZM18957.1"/>
    </source>
</evidence>
<evidence type="ECO:0000256" key="1">
    <source>
        <dbReference type="SAM" id="Coils"/>
    </source>
</evidence>
<keyword evidence="1" id="KW-0175">Coiled coil</keyword>
<sequence>MSSINYVVRSEDKPLGGPRQILTVFREDGNSYVKFNMARDYKRSQDGRVHEYLPFTFEVGEFRQRFSKSEHGEVMEELNKKVAELNKDKSEVKSAMTIWLEWFSGWLQPILGCLPLESGTRPADGLQED</sequence>
<dbReference type="Proteomes" id="UP000076837">
    <property type="component" value="Unassembled WGS sequence"/>
</dbReference>
<accession>A0A162WCU0</accession>
<gene>
    <name evidence="2" type="ORF">ST47_g9903</name>
</gene>
<protein>
    <submittedName>
        <fullName evidence="2">Uncharacterized protein</fullName>
    </submittedName>
</protein>
<organism evidence="2 3">
    <name type="scientific">Didymella rabiei</name>
    <name type="common">Chickpea ascochyta blight fungus</name>
    <name type="synonym">Mycosphaerella rabiei</name>
    <dbReference type="NCBI Taxonomy" id="5454"/>
    <lineage>
        <taxon>Eukaryota</taxon>
        <taxon>Fungi</taxon>
        <taxon>Dikarya</taxon>
        <taxon>Ascomycota</taxon>
        <taxon>Pezizomycotina</taxon>
        <taxon>Dothideomycetes</taxon>
        <taxon>Pleosporomycetidae</taxon>
        <taxon>Pleosporales</taxon>
        <taxon>Pleosporineae</taxon>
        <taxon>Didymellaceae</taxon>
        <taxon>Ascochyta</taxon>
    </lineage>
</organism>
<reference evidence="2 3" key="1">
    <citation type="journal article" date="2016" name="Sci. Rep.">
        <title>Draft genome sequencing and secretome analysis of fungal phytopathogen Ascochyta rabiei provides insight into the necrotrophic effector repertoire.</title>
        <authorList>
            <person name="Verma S."/>
            <person name="Gazara R.K."/>
            <person name="Nizam S."/>
            <person name="Parween S."/>
            <person name="Chattopadhyay D."/>
            <person name="Verma P.K."/>
        </authorList>
    </citation>
    <scope>NUCLEOTIDE SEQUENCE [LARGE SCALE GENOMIC DNA]</scope>
    <source>
        <strain evidence="2 3">ArDII</strain>
    </source>
</reference>
<evidence type="ECO:0000313" key="3">
    <source>
        <dbReference type="Proteomes" id="UP000076837"/>
    </source>
</evidence>
<dbReference type="EMBL" id="JYNV01000313">
    <property type="protein sequence ID" value="KZM18957.1"/>
    <property type="molecule type" value="Genomic_DNA"/>
</dbReference>